<proteinExistence type="predicted"/>
<keyword evidence="3" id="KW-0378">Hydrolase</keyword>
<organism evidence="3 4">
    <name type="scientific">Sphingomonas qomolangmaensis</name>
    <dbReference type="NCBI Taxonomy" id="2918765"/>
    <lineage>
        <taxon>Bacteria</taxon>
        <taxon>Pseudomonadati</taxon>
        <taxon>Pseudomonadota</taxon>
        <taxon>Alphaproteobacteria</taxon>
        <taxon>Sphingomonadales</taxon>
        <taxon>Sphingomonadaceae</taxon>
        <taxon>Sphingomonas</taxon>
    </lineage>
</organism>
<accession>A0ABY5L9S8</accession>
<dbReference type="InterPro" id="IPR011105">
    <property type="entry name" value="Cell_wall_hydrolase_SleB"/>
</dbReference>
<evidence type="ECO:0000313" key="3">
    <source>
        <dbReference type="EMBL" id="UUL83720.1"/>
    </source>
</evidence>
<sequence length="433" mass="46276">MTPTPPPTTPVIRAILAVLALLAVLLPAIIVATAPRIAPVERTLARPSVRVIPPAELPPVEPTAFVAVDPADARSFNAAVPFSSAPNLPARAFRIIGTPDSIARGTDCLTAGMLYESGDDSVGQRAVAQVILNRVRHPAFPKSVCGVVFQGSERSTGCQFTFTCDGALARRYSDAAWGRARAVATAALQGRVDKRVGTATHYHTDWVVPYWSSSLDKISEVNTHLFFRWTGWWGTPPAFRGRYAGTEPVVPELAGIAASHGTGEVPAGVEDATVAATTIALADMPAPLPTDPNSFAITLDPRVAADQYAVYAKRLCGDRGYCKLLGWTERADTPAMLPAEPAILARMAFSYLRDSARGYERTLWNCDRFARPDRRDCMKRQVLQAPKRDATPAAAAATPAPPVPDLSGVRRRSGTLVPVPGPSTTPTEAPAKR</sequence>
<dbReference type="GO" id="GO:0016787">
    <property type="term" value="F:hydrolase activity"/>
    <property type="evidence" value="ECO:0007669"/>
    <property type="project" value="UniProtKB-KW"/>
</dbReference>
<dbReference type="Gene3D" id="1.10.10.2520">
    <property type="entry name" value="Cell wall hydrolase SleB, domain 1"/>
    <property type="match status" value="1"/>
</dbReference>
<feature type="domain" description="Cell wall hydrolase SleB" evidence="2">
    <location>
        <begin position="119"/>
        <end position="227"/>
    </location>
</feature>
<evidence type="ECO:0000256" key="1">
    <source>
        <dbReference type="SAM" id="MobiDB-lite"/>
    </source>
</evidence>
<dbReference type="RefSeq" id="WP_256507556.1">
    <property type="nucleotide sequence ID" value="NZ_CP101740.1"/>
</dbReference>
<dbReference type="Proteomes" id="UP001058533">
    <property type="component" value="Chromosome"/>
</dbReference>
<keyword evidence="4" id="KW-1185">Reference proteome</keyword>
<dbReference type="Pfam" id="PF07486">
    <property type="entry name" value="Hydrolase_2"/>
    <property type="match status" value="1"/>
</dbReference>
<dbReference type="EMBL" id="CP101740">
    <property type="protein sequence ID" value="UUL83720.1"/>
    <property type="molecule type" value="Genomic_DNA"/>
</dbReference>
<gene>
    <name evidence="3" type="ORF">NMP03_05830</name>
</gene>
<dbReference type="InterPro" id="IPR042047">
    <property type="entry name" value="SleB_dom1"/>
</dbReference>
<feature type="region of interest" description="Disordered" evidence="1">
    <location>
        <begin position="385"/>
        <end position="433"/>
    </location>
</feature>
<protein>
    <submittedName>
        <fullName evidence="3">Cell wall hydrolase</fullName>
    </submittedName>
</protein>
<reference evidence="3" key="1">
    <citation type="submission" date="2022-07" db="EMBL/GenBank/DDBJ databases">
        <title>Sphingomonas sp. nov., a novel bacterium isolated from the north slope of the Mount Everest.</title>
        <authorList>
            <person name="Cui X."/>
            <person name="Liu Y."/>
        </authorList>
    </citation>
    <scope>NUCLEOTIDE SEQUENCE</scope>
    <source>
        <strain evidence="3">S5-59</strain>
    </source>
</reference>
<evidence type="ECO:0000313" key="4">
    <source>
        <dbReference type="Proteomes" id="UP001058533"/>
    </source>
</evidence>
<evidence type="ECO:0000259" key="2">
    <source>
        <dbReference type="Pfam" id="PF07486"/>
    </source>
</evidence>
<name>A0ABY5L9S8_9SPHN</name>